<evidence type="ECO:0000256" key="2">
    <source>
        <dbReference type="ARBA" id="ARBA00022729"/>
    </source>
</evidence>
<evidence type="ECO:0000256" key="1">
    <source>
        <dbReference type="ARBA" id="ARBA00004418"/>
    </source>
</evidence>
<protein>
    <submittedName>
        <fullName evidence="5">Flagellar basal body P-ring biosynthesis protein FlgA</fullName>
    </submittedName>
</protein>
<evidence type="ECO:0000313" key="5">
    <source>
        <dbReference type="EMBL" id="EHH68064.1"/>
    </source>
</evidence>
<dbReference type="Proteomes" id="UP000004949">
    <property type="component" value="Unassembled WGS sequence"/>
</dbReference>
<dbReference type="NCBIfam" id="TIGR03170">
    <property type="entry name" value="flgA_cterm"/>
    <property type="match status" value="1"/>
</dbReference>
<dbReference type="STRING" id="1088869.GMO_18310"/>
<accession>G6XJF9</accession>
<reference evidence="5 6" key="1">
    <citation type="submission" date="2011-10" db="EMBL/GenBank/DDBJ databases">
        <title>Genome sequence of Gluconobacter morbifer G707, isolated from Drosophila gut.</title>
        <authorList>
            <person name="Lee W.-J."/>
            <person name="Kim E.-K."/>
        </authorList>
    </citation>
    <scope>NUCLEOTIDE SEQUENCE [LARGE SCALE GENOMIC DNA]</scope>
    <source>
        <strain evidence="5 6">G707</strain>
    </source>
</reference>
<keyword evidence="5" id="KW-0969">Cilium</keyword>
<keyword evidence="3" id="KW-0574">Periplasm</keyword>
<dbReference type="Gene3D" id="2.30.30.760">
    <property type="match status" value="1"/>
</dbReference>
<feature type="domain" description="SAF" evidence="4">
    <location>
        <begin position="185"/>
        <end position="247"/>
    </location>
</feature>
<proteinExistence type="predicted"/>
<dbReference type="PANTHER" id="PTHR36307:SF1">
    <property type="entry name" value="FLAGELLA BASAL BODY P-RING FORMATION PROTEIN FLGA"/>
    <property type="match status" value="1"/>
</dbReference>
<dbReference type="OrthoDB" id="7727421at2"/>
<comment type="subcellular location">
    <subcellularLocation>
        <location evidence="1">Periplasm</location>
    </subcellularLocation>
</comment>
<organism evidence="5 6">
    <name type="scientific">Gluconobacter morbifer G707</name>
    <dbReference type="NCBI Taxonomy" id="1088869"/>
    <lineage>
        <taxon>Bacteria</taxon>
        <taxon>Pseudomonadati</taxon>
        <taxon>Pseudomonadota</taxon>
        <taxon>Alphaproteobacteria</taxon>
        <taxon>Acetobacterales</taxon>
        <taxon>Acetobacteraceae</taxon>
        <taxon>Gluconobacter</taxon>
    </lineage>
</organism>
<dbReference type="SMART" id="SM00858">
    <property type="entry name" value="SAF"/>
    <property type="match status" value="1"/>
</dbReference>
<keyword evidence="5" id="KW-0966">Cell projection</keyword>
<evidence type="ECO:0000256" key="3">
    <source>
        <dbReference type="ARBA" id="ARBA00022764"/>
    </source>
</evidence>
<dbReference type="InterPro" id="IPR013974">
    <property type="entry name" value="SAF"/>
</dbReference>
<dbReference type="eggNOG" id="COG1261">
    <property type="taxonomic scope" value="Bacteria"/>
</dbReference>
<dbReference type="Gene3D" id="3.90.1210.10">
    <property type="entry name" value="Antifreeze-like/N-acetylneuraminic acid synthase C-terminal domain"/>
    <property type="match status" value="1"/>
</dbReference>
<dbReference type="InterPro" id="IPR039246">
    <property type="entry name" value="Flagellar_FlgA"/>
</dbReference>
<dbReference type="PANTHER" id="PTHR36307">
    <property type="entry name" value="FLAGELLA BASAL BODY P-RING FORMATION PROTEIN FLGA"/>
    <property type="match status" value="1"/>
</dbReference>
<dbReference type="CDD" id="cd11614">
    <property type="entry name" value="SAF_CpaB_FlgA_like"/>
    <property type="match status" value="1"/>
</dbReference>
<dbReference type="Pfam" id="PF13144">
    <property type="entry name" value="ChapFlgA"/>
    <property type="match status" value="1"/>
</dbReference>
<dbReference type="RefSeq" id="WP_008851978.1">
    <property type="nucleotide sequence ID" value="NZ_AGQV01000005.1"/>
</dbReference>
<keyword evidence="5" id="KW-0282">Flagellum</keyword>
<dbReference type="GO" id="GO:0044780">
    <property type="term" value="P:bacterial-type flagellum assembly"/>
    <property type="evidence" value="ECO:0007669"/>
    <property type="project" value="InterPro"/>
</dbReference>
<dbReference type="AlphaFoldDB" id="G6XJF9"/>
<dbReference type="GO" id="GO:0042597">
    <property type="term" value="C:periplasmic space"/>
    <property type="evidence" value="ECO:0007669"/>
    <property type="project" value="UniProtKB-SubCell"/>
</dbReference>
<dbReference type="EMBL" id="AGQV01000005">
    <property type="protein sequence ID" value="EHH68064.1"/>
    <property type="molecule type" value="Genomic_DNA"/>
</dbReference>
<evidence type="ECO:0000259" key="4">
    <source>
        <dbReference type="SMART" id="SM00858"/>
    </source>
</evidence>
<evidence type="ECO:0000313" key="6">
    <source>
        <dbReference type="Proteomes" id="UP000004949"/>
    </source>
</evidence>
<sequence length="331" mass="34620">MRRTLGAGGLVVLLAVSGLPVFTYAATLRTGVTVDHARVRLSDLFSGLGAGQDMEIGDAPALGANYAVGGPQLTAIAAQFGVDWPDASPLVSITLTRATRLVTEEDVLPVIRQELDLPPGGHVEISLSGFRPVAAPLEDRAAPVLLHLEAPKRGAEHFSARLEIPSAHGGQPTVFNVNGTVTMEVRAVVLRHALHSGQLILPDDITTGLIRASQLPEDALQSPEDGVGLEARTGLLEGQALGASMLVHPQIVHRGSPVVASFTSGGLHLTVSGTVLEAAGKGDTVHVYNPNSRMILTARVLDRTEVDVIPGIMPLSADSRQRPSTPSLPTL</sequence>
<name>G6XJF9_9PROT</name>
<gene>
    <name evidence="5" type="ORF">GMO_18310</name>
</gene>
<dbReference type="PATRIC" id="fig|1088869.3.peg.1827"/>
<dbReference type="InterPro" id="IPR017585">
    <property type="entry name" value="SAF_FlgA"/>
</dbReference>
<keyword evidence="6" id="KW-1185">Reference proteome</keyword>
<comment type="caution">
    <text evidence="5">The sequence shown here is derived from an EMBL/GenBank/DDBJ whole genome shotgun (WGS) entry which is preliminary data.</text>
</comment>
<keyword evidence="2" id="KW-0732">Signal</keyword>